<evidence type="ECO:0000259" key="11">
    <source>
        <dbReference type="PROSITE" id="PS52004"/>
    </source>
</evidence>
<dbReference type="InterPro" id="IPR049552">
    <property type="entry name" value="PKS_DH_N"/>
</dbReference>
<dbReference type="CDD" id="cd00833">
    <property type="entry name" value="PKS"/>
    <property type="match status" value="1"/>
</dbReference>
<dbReference type="Pfam" id="PF13602">
    <property type="entry name" value="ADH_zinc_N_2"/>
    <property type="match status" value="1"/>
</dbReference>
<dbReference type="OrthoDB" id="329835at2759"/>
<evidence type="ECO:0000313" key="13">
    <source>
        <dbReference type="EMBL" id="KAH6869068.1"/>
    </source>
</evidence>
<dbReference type="PROSITE" id="PS50075">
    <property type="entry name" value="CARRIER"/>
    <property type="match status" value="1"/>
</dbReference>
<dbReference type="SUPFAM" id="SSF51735">
    <property type="entry name" value="NAD(P)-binding Rossmann-fold domains"/>
    <property type="match status" value="2"/>
</dbReference>
<dbReference type="InterPro" id="IPR016036">
    <property type="entry name" value="Malonyl_transacylase_ACP-bd"/>
</dbReference>
<dbReference type="Gene3D" id="3.10.129.110">
    <property type="entry name" value="Polyketide synthase dehydratase"/>
    <property type="match status" value="1"/>
</dbReference>
<dbReference type="SUPFAM" id="SSF53335">
    <property type="entry name" value="S-adenosyl-L-methionine-dependent methyltransferases"/>
    <property type="match status" value="1"/>
</dbReference>
<dbReference type="Pfam" id="PF21089">
    <property type="entry name" value="PKS_DH_N"/>
    <property type="match status" value="1"/>
</dbReference>
<dbReference type="Gene3D" id="3.90.180.10">
    <property type="entry name" value="Medium-chain alcohol dehydrogenases, catalytic domain"/>
    <property type="match status" value="1"/>
</dbReference>
<accession>A0A9P8VNC6</accession>
<keyword evidence="5" id="KW-0560">Oxidoreductase</keyword>
<feature type="compositionally biased region" description="Low complexity" evidence="9">
    <location>
        <begin position="1"/>
        <end position="19"/>
    </location>
</feature>
<dbReference type="InterPro" id="IPR001227">
    <property type="entry name" value="Ac_transferase_dom_sf"/>
</dbReference>
<dbReference type="EMBL" id="JAGPYM010000081">
    <property type="protein sequence ID" value="KAH6869068.1"/>
    <property type="molecule type" value="Genomic_DNA"/>
</dbReference>
<dbReference type="PANTHER" id="PTHR43775">
    <property type="entry name" value="FATTY ACID SYNTHASE"/>
    <property type="match status" value="1"/>
</dbReference>
<dbReference type="SMART" id="SM00829">
    <property type="entry name" value="PKS_ER"/>
    <property type="match status" value="1"/>
</dbReference>
<dbReference type="InterPro" id="IPR057326">
    <property type="entry name" value="KR_dom"/>
</dbReference>
<dbReference type="Gene3D" id="3.40.366.10">
    <property type="entry name" value="Malonyl-Coenzyme A Acyl Carrier Protein, domain 2"/>
    <property type="match status" value="1"/>
</dbReference>
<sequence length="2520" mass="273667">MAPSLESSTSSSATPSTVPELPQTGTPMTPESVSSWAIDPLDTNATPIAVCGMALRLPGGISTPSQFWDFLISKKDARGLIPESRFRASSYYSKSGKPGHVNTQHGYFLDESVNLGALDTTFFSMPKPEVERADPQQRLLLELAHECFESAGEVNYRGAHIGTYVGSFGEDWLEGFAKDPHVYGLYKITGYGDFIPPNRISYEYDLKGPSMTIRTGCSSALIGLHKACLAIRSGECNGALVGGCNLIMGPGLFVNMCEQGVLSPDGSSRSFDAGANGYARGEAINMVYIKKLSDAIRDGNPIRAVIRGTCSQADGKTTGLSVPNWESHENMIRQAYKVAGIDDFGQTGFVECHGTGTQMGDPIETKAVANVFGEHGGVYIGSVKPNMGHSEGASGITSLIKTVLALEHQTIPPNIKFENPNPKIPFKQGKLTVPVESVPWPEDRTERASVNSFGIGGANVHVILDSAKSFLGRSAEVSETPVHPPRLLMFSANTADSLRQQVVNHQKYLEEYPASAEDLSYTLALRRQHLPHRAFSIVGDGIEANTAAFTKISGSRPELVMIFTGQGAQWPRMGAELLGVDSAFTASIHHMDGVLRALPSPPDWSLIQELEKTPDSSNLSKAFIAQPLCTALQVALVDALAHYGVRPYGVAGHSSGEIAAAYAAGKLTADEAITAAYYRGLVAGEVSTPGAMAAIGMGRDETSPFLVSGVVIACENSPSSVTISGDRNVVEQVLDSIKKAKPGVLARILKVDKAYHSHHMKQVGIKYQSLVSEHLHGQQDATGTEPVFFSSVSGKQIAPSDVTGAQYWQANLESPVLFNAAVSNLVSHHQNESPKTTLFFLEVGPHAALAGPLRQILAKSSSKYAYASCLNRGTNSAQAFLASIGTLWQNNAAPIDLDRLTNPDRTAKVLTDLPTYAWHHDHDYMFDSRITREWRFRPFAKHELLGTRVSESTDSDPVWRNVLFLDHVPWVRDHNIKGDVIFPCAGYIGMVGEASRQMHLSGPGNPEYGGFAMRNVVVGSAMVLNENKGMEIVTSLKKVSLTESLESNWWEFVVSSHNGTSWTKHCTGQVCAKNSDVPRLQDAWSMDRASRLPRRVDSAKWYQAFRNVGANYGPLFQGLQDISCATTETTAEGTAISTMQDDEVVYAVHPTKVDFFLQLLGVADAKGVGHVVDKMVVPTNIDFLEARDVLHDINMRVKTSSTVRGSICGNGEGVDTDGRVVLQLKGVKLTPLEDPASLGKPDPHAGARSHWQPDVDFVTMSSLMDPLDDQTKNFELLNELNLLYIHDAVSRVQGIEPCTPYLQQFLDWMRKQPLPQAGSKISEIIDQLSKTSFNSYAIGMTKVSENIEAIFKGDTAPLEVLLPGDTLTNLYNFNLSKRTRFFQSLGHSKPNMRVLEIGAGTGGTTSLLLEGLVSPNGQPLYQSYTYTDISGGFFGGAKQRFKDYSNLKFQELDISKDPLTQGFEAGSFDLVLGANVLHATPSLTETLSNARKLLHPEGRLYMEELCCDIKAINFIMGILPGWWLGGPDGRADEPYVSPDTWDKHLREAGFAGLDDFSIDGTKNSRFMAFMTAKPAVKLSRASVTTVLHDKSSKDLAEKVALRLDQAGISASLHDLNDSVVPVDKDIISVIDLETSFFDSLNSSDYAAFQDLITRLAESPSGMLWLTRNSQVKCSDPRWGQVIGAFRVIRGELGVDLATCEIDKLDDVSLDCAIKVFTKFQARMSGDTMRPEYEYAAVDGQVNIPRVYPVVVNDELAGSHQNLSDVSYDLAIGKIGHLDSLHWAPNAKRELIGDEVELEAKAVGVNFRDVLASMGIVELVRGHVGVEAAGVVLRAGPDVKNVKPGDKVFIAATGCFSTGLVVSSELCVKMPDDLTFEEAATMPCVFSTVIYGLMDIGRLEEGQSVLIHSACGGVGLAAIQICKMVGAEIYCTVGNEEKIQYLEANHGIQRDHIFNSRDASFLPDLLKATNGRGVDIVLNSLSGELLHASWECVAPFGSMIEIGKRDLLGKGKLALNPFLVNRSYHGVDLGLLIEVKPKESNKLLRRISQYYGEGHIKPLPVAKLFPADSIEDCFRYMQKGQHIGKIVVTMDLGDKELPVQSPVTKAKFDADASYLLIGGLGGLGRAVSSWMVEHGARSLVYLSRNAGEKVEDQEFIEELRSQDCVVTPVKGSVTVLDDVKRAVATAPSPIKGAINMSMVLRDQNFAKMTHDEWTAAVSPKVQGTWNLHEACQAADAKLDFFLLFSSVSGIIGQQGQANYAGANTFLDSFVQYRHSLGLKASAIDIGALFDHGYVAENEMLRERLLSRGFYGITIKLLLDAITDVIFCSDAVPQASNATSFSESSQLSIGLRSLTPLSDPSNRSLWKDDRRMAVYHNSHGENASSTGGQKGASTALTEFIASAMSEPSVLDSPDAQKFVAQQIALQLMRLLLKPVEDEEIDVTRSLQDMGLDSLVAIEMKTWWKGTFGVDISVLEMLSMGNVLALGEKAVKGLKERFGDNAETGGDSKESFGTKEILVTKMP</sequence>
<feature type="compositionally biased region" description="Polar residues" evidence="9">
    <location>
        <begin position="23"/>
        <end position="35"/>
    </location>
</feature>
<dbReference type="PROSITE" id="PS52019">
    <property type="entry name" value="PKS_MFAS_DH"/>
    <property type="match status" value="1"/>
</dbReference>
<dbReference type="PANTHER" id="PTHR43775:SF28">
    <property type="entry name" value="SYNTHASE, PUTATIVE-RELATED"/>
    <property type="match status" value="1"/>
</dbReference>
<feature type="active site" description="Proton donor; for dehydratase activity" evidence="8">
    <location>
        <position position="1154"/>
    </location>
</feature>
<dbReference type="SUPFAM" id="SSF53901">
    <property type="entry name" value="Thiolase-like"/>
    <property type="match status" value="1"/>
</dbReference>
<dbReference type="SMART" id="SM00822">
    <property type="entry name" value="PKS_KR"/>
    <property type="match status" value="1"/>
</dbReference>
<dbReference type="Pfam" id="PF00698">
    <property type="entry name" value="Acyl_transf_1"/>
    <property type="match status" value="1"/>
</dbReference>
<dbReference type="GO" id="GO:1901336">
    <property type="term" value="P:lactone biosynthetic process"/>
    <property type="evidence" value="ECO:0007669"/>
    <property type="project" value="UniProtKB-ARBA"/>
</dbReference>
<evidence type="ECO:0000313" key="14">
    <source>
        <dbReference type="Proteomes" id="UP000777438"/>
    </source>
</evidence>
<evidence type="ECO:0000256" key="4">
    <source>
        <dbReference type="ARBA" id="ARBA00022857"/>
    </source>
</evidence>
<dbReference type="GO" id="GO:0006633">
    <property type="term" value="P:fatty acid biosynthetic process"/>
    <property type="evidence" value="ECO:0007669"/>
    <property type="project" value="TreeGrafter"/>
</dbReference>
<dbReference type="Pfam" id="PF08242">
    <property type="entry name" value="Methyltransf_12"/>
    <property type="match status" value="1"/>
</dbReference>
<dbReference type="Pfam" id="PF08240">
    <property type="entry name" value="ADH_N"/>
    <property type="match status" value="1"/>
</dbReference>
<dbReference type="InterPro" id="IPR050091">
    <property type="entry name" value="PKS_NRPS_Biosynth_Enz"/>
</dbReference>
<dbReference type="InterPro" id="IPR013217">
    <property type="entry name" value="Methyltransf_12"/>
</dbReference>
<reference evidence="13 14" key="1">
    <citation type="journal article" date="2021" name="Nat. Commun.">
        <title>Genetic determinants of endophytism in the Arabidopsis root mycobiome.</title>
        <authorList>
            <person name="Mesny F."/>
            <person name="Miyauchi S."/>
            <person name="Thiergart T."/>
            <person name="Pickel B."/>
            <person name="Atanasova L."/>
            <person name="Karlsson M."/>
            <person name="Huettel B."/>
            <person name="Barry K.W."/>
            <person name="Haridas S."/>
            <person name="Chen C."/>
            <person name="Bauer D."/>
            <person name="Andreopoulos W."/>
            <person name="Pangilinan J."/>
            <person name="LaButti K."/>
            <person name="Riley R."/>
            <person name="Lipzen A."/>
            <person name="Clum A."/>
            <person name="Drula E."/>
            <person name="Henrissat B."/>
            <person name="Kohler A."/>
            <person name="Grigoriev I.V."/>
            <person name="Martin F.M."/>
            <person name="Hacquard S."/>
        </authorList>
    </citation>
    <scope>NUCLEOTIDE SEQUENCE [LARGE SCALE GENOMIC DNA]</scope>
    <source>
        <strain evidence="13 14">MPI-CAGE-CH-0241</strain>
    </source>
</reference>
<evidence type="ECO:0000256" key="1">
    <source>
        <dbReference type="ARBA" id="ARBA00022450"/>
    </source>
</evidence>
<dbReference type="Pfam" id="PF08659">
    <property type="entry name" value="KR"/>
    <property type="match status" value="1"/>
</dbReference>
<keyword evidence="3" id="KW-0808">Transferase</keyword>
<dbReference type="GO" id="GO:0031177">
    <property type="term" value="F:phosphopantetheine binding"/>
    <property type="evidence" value="ECO:0007669"/>
    <property type="project" value="InterPro"/>
</dbReference>
<feature type="active site" description="Proton acceptor; for dehydratase activity" evidence="8">
    <location>
        <position position="974"/>
    </location>
</feature>
<dbReference type="SUPFAM" id="SSF52151">
    <property type="entry name" value="FabD/lysophospholipase-like"/>
    <property type="match status" value="1"/>
</dbReference>
<dbReference type="SMART" id="SM00825">
    <property type="entry name" value="PKS_KS"/>
    <property type="match status" value="1"/>
</dbReference>
<dbReference type="Proteomes" id="UP000777438">
    <property type="component" value="Unassembled WGS sequence"/>
</dbReference>
<evidence type="ECO:0000256" key="3">
    <source>
        <dbReference type="ARBA" id="ARBA00022679"/>
    </source>
</evidence>
<dbReference type="SUPFAM" id="SSF47336">
    <property type="entry name" value="ACP-like"/>
    <property type="match status" value="1"/>
</dbReference>
<dbReference type="Gene3D" id="3.40.47.10">
    <property type="match status" value="1"/>
</dbReference>
<dbReference type="InterPro" id="IPR049900">
    <property type="entry name" value="PKS_mFAS_DH"/>
</dbReference>
<keyword evidence="4" id="KW-0521">NADP</keyword>
<keyword evidence="6" id="KW-0511">Multifunctional enzyme</keyword>
<dbReference type="CDD" id="cd02440">
    <property type="entry name" value="AdoMet_MTases"/>
    <property type="match status" value="1"/>
</dbReference>
<dbReference type="FunFam" id="3.40.50.720:FF:000209">
    <property type="entry name" value="Polyketide synthase Pks12"/>
    <property type="match status" value="1"/>
</dbReference>
<dbReference type="InterPro" id="IPR013968">
    <property type="entry name" value="PKS_KR"/>
</dbReference>
<dbReference type="PROSITE" id="PS52004">
    <property type="entry name" value="KS3_2"/>
    <property type="match status" value="1"/>
</dbReference>
<dbReference type="InterPro" id="IPR029063">
    <property type="entry name" value="SAM-dependent_MTases_sf"/>
</dbReference>
<dbReference type="InterPro" id="IPR032821">
    <property type="entry name" value="PKS_assoc"/>
</dbReference>
<dbReference type="InterPro" id="IPR013154">
    <property type="entry name" value="ADH-like_N"/>
</dbReference>
<feature type="domain" description="Ketosynthase family 3 (KS3)" evidence="11">
    <location>
        <begin position="45"/>
        <end position="466"/>
    </location>
</feature>
<dbReference type="Pfam" id="PF00550">
    <property type="entry name" value="PP-binding"/>
    <property type="match status" value="1"/>
</dbReference>
<dbReference type="Pfam" id="PF14765">
    <property type="entry name" value="PS-DH"/>
    <property type="match status" value="1"/>
</dbReference>
<evidence type="ECO:0000256" key="7">
    <source>
        <dbReference type="ARBA" id="ARBA00023315"/>
    </source>
</evidence>
<dbReference type="GO" id="GO:0016491">
    <property type="term" value="F:oxidoreductase activity"/>
    <property type="evidence" value="ECO:0007669"/>
    <property type="project" value="UniProtKB-KW"/>
</dbReference>
<evidence type="ECO:0000259" key="12">
    <source>
        <dbReference type="PROSITE" id="PS52019"/>
    </source>
</evidence>
<dbReference type="GO" id="GO:0004312">
    <property type="term" value="F:fatty acid synthase activity"/>
    <property type="evidence" value="ECO:0007669"/>
    <property type="project" value="TreeGrafter"/>
</dbReference>
<keyword evidence="14" id="KW-1185">Reference proteome</keyword>
<feature type="region of interest" description="Disordered" evidence="9">
    <location>
        <begin position="1"/>
        <end position="35"/>
    </location>
</feature>
<dbReference type="InterPro" id="IPR042104">
    <property type="entry name" value="PKS_dehydratase_sf"/>
</dbReference>
<dbReference type="Gene3D" id="3.40.50.150">
    <property type="entry name" value="Vaccinia Virus protein VP39"/>
    <property type="match status" value="1"/>
</dbReference>
<dbReference type="InterPro" id="IPR020843">
    <property type="entry name" value="ER"/>
</dbReference>
<dbReference type="Gene3D" id="3.40.50.720">
    <property type="entry name" value="NAD(P)-binding Rossmann-like Domain"/>
    <property type="match status" value="1"/>
</dbReference>
<feature type="domain" description="PKS/mFAS DH" evidence="12">
    <location>
        <begin position="942"/>
        <end position="1238"/>
    </location>
</feature>
<keyword evidence="7" id="KW-0012">Acyltransferase</keyword>
<feature type="region of interest" description="N-terminal hotdog fold" evidence="8">
    <location>
        <begin position="942"/>
        <end position="1077"/>
    </location>
</feature>
<dbReference type="CDD" id="cd05195">
    <property type="entry name" value="enoyl_red"/>
    <property type="match status" value="1"/>
</dbReference>
<evidence type="ECO:0000256" key="5">
    <source>
        <dbReference type="ARBA" id="ARBA00023002"/>
    </source>
</evidence>
<dbReference type="SMART" id="SM00826">
    <property type="entry name" value="PKS_DH"/>
    <property type="match status" value="1"/>
</dbReference>
<dbReference type="SMART" id="SM00827">
    <property type="entry name" value="PKS_AT"/>
    <property type="match status" value="1"/>
</dbReference>
<dbReference type="InterPro" id="IPR016039">
    <property type="entry name" value="Thiolase-like"/>
</dbReference>
<keyword evidence="2" id="KW-0597">Phosphoprotein</keyword>
<dbReference type="InterPro" id="IPR011032">
    <property type="entry name" value="GroES-like_sf"/>
</dbReference>
<evidence type="ECO:0000259" key="10">
    <source>
        <dbReference type="PROSITE" id="PS50075"/>
    </source>
</evidence>
<feature type="domain" description="Carrier" evidence="10">
    <location>
        <begin position="2416"/>
        <end position="2491"/>
    </location>
</feature>
<dbReference type="InterPro" id="IPR020841">
    <property type="entry name" value="PKS_Beta-ketoAc_synthase_dom"/>
</dbReference>
<dbReference type="InterPro" id="IPR014031">
    <property type="entry name" value="Ketoacyl_synth_C"/>
</dbReference>
<gene>
    <name evidence="13" type="ORF">B0T10DRAFT_595951</name>
</gene>
<proteinExistence type="predicted"/>
<dbReference type="Pfam" id="PF02801">
    <property type="entry name" value="Ketoacyl-synt_C"/>
    <property type="match status" value="1"/>
</dbReference>
<dbReference type="SUPFAM" id="SSF50129">
    <property type="entry name" value="GroES-like"/>
    <property type="match status" value="1"/>
</dbReference>
<dbReference type="InterPro" id="IPR014030">
    <property type="entry name" value="Ketoacyl_synth_N"/>
</dbReference>
<dbReference type="InterPro" id="IPR020806">
    <property type="entry name" value="PKS_PP-bd"/>
</dbReference>
<evidence type="ECO:0000256" key="8">
    <source>
        <dbReference type="PROSITE-ProRule" id="PRU01363"/>
    </source>
</evidence>
<evidence type="ECO:0000256" key="6">
    <source>
        <dbReference type="ARBA" id="ARBA00023268"/>
    </source>
</evidence>
<dbReference type="GO" id="GO:0044550">
    <property type="term" value="P:secondary metabolite biosynthetic process"/>
    <property type="evidence" value="ECO:0007669"/>
    <property type="project" value="TreeGrafter"/>
</dbReference>
<keyword evidence="1" id="KW-0596">Phosphopantetheine</keyword>
<dbReference type="Pfam" id="PF16197">
    <property type="entry name" value="KAsynt_C_assoc"/>
    <property type="match status" value="1"/>
</dbReference>
<evidence type="ECO:0000256" key="2">
    <source>
        <dbReference type="ARBA" id="ARBA00022553"/>
    </source>
</evidence>
<dbReference type="InterPro" id="IPR020807">
    <property type="entry name" value="PKS_DH"/>
</dbReference>
<feature type="region of interest" description="C-terminal hotdog fold" evidence="8">
    <location>
        <begin position="1092"/>
        <end position="1238"/>
    </location>
</feature>
<dbReference type="InterPro" id="IPR016035">
    <property type="entry name" value="Acyl_Trfase/lysoPLipase"/>
</dbReference>
<dbReference type="InterPro" id="IPR036736">
    <property type="entry name" value="ACP-like_sf"/>
</dbReference>
<dbReference type="InterPro" id="IPR049551">
    <property type="entry name" value="PKS_DH_C"/>
</dbReference>
<dbReference type="InterPro" id="IPR036291">
    <property type="entry name" value="NAD(P)-bd_dom_sf"/>
</dbReference>
<protein>
    <submittedName>
        <fullName evidence="13">KR domain-containing protein</fullName>
    </submittedName>
</protein>
<dbReference type="InterPro" id="IPR056501">
    <property type="entry name" value="NAD-bd_HRPKS_sdrA"/>
</dbReference>
<name>A0A9P8VNC6_9HYPO</name>
<evidence type="ECO:0000256" key="9">
    <source>
        <dbReference type="SAM" id="MobiDB-lite"/>
    </source>
</evidence>
<dbReference type="SUPFAM" id="SSF55048">
    <property type="entry name" value="Probable ACP-binding domain of malonyl-CoA ACP transacylase"/>
    <property type="match status" value="1"/>
</dbReference>
<dbReference type="Pfam" id="PF00109">
    <property type="entry name" value="ketoacyl-synt"/>
    <property type="match status" value="1"/>
</dbReference>
<dbReference type="Gene3D" id="1.10.1200.10">
    <property type="entry name" value="ACP-like"/>
    <property type="match status" value="1"/>
</dbReference>
<organism evidence="13 14">
    <name type="scientific">Thelonectria olida</name>
    <dbReference type="NCBI Taxonomy" id="1576542"/>
    <lineage>
        <taxon>Eukaryota</taxon>
        <taxon>Fungi</taxon>
        <taxon>Dikarya</taxon>
        <taxon>Ascomycota</taxon>
        <taxon>Pezizomycotina</taxon>
        <taxon>Sordariomycetes</taxon>
        <taxon>Hypocreomycetidae</taxon>
        <taxon>Hypocreales</taxon>
        <taxon>Nectriaceae</taxon>
        <taxon>Thelonectria</taxon>
    </lineage>
</organism>
<comment type="caution">
    <text evidence="13">The sequence shown here is derived from an EMBL/GenBank/DDBJ whole genome shotgun (WGS) entry which is preliminary data.</text>
</comment>
<dbReference type="InterPro" id="IPR014043">
    <property type="entry name" value="Acyl_transferase_dom"/>
</dbReference>
<dbReference type="Pfam" id="PF23114">
    <property type="entry name" value="NAD-bd_HRPKS_sdrA"/>
    <property type="match status" value="1"/>
</dbReference>
<dbReference type="SMART" id="SM00823">
    <property type="entry name" value="PKS_PP"/>
    <property type="match status" value="1"/>
</dbReference>
<dbReference type="InterPro" id="IPR009081">
    <property type="entry name" value="PP-bd_ACP"/>
</dbReference>